<keyword evidence="2" id="KW-1185">Reference proteome</keyword>
<dbReference type="EMBL" id="JACOIJ010000002">
    <property type="protein sequence ID" value="MBD1428259.1"/>
    <property type="molecule type" value="Genomic_DNA"/>
</dbReference>
<gene>
    <name evidence="1" type="ORF">H8B04_01550</name>
</gene>
<protein>
    <recommendedName>
        <fullName evidence="3">DUF5018 domain-containing protein</fullName>
    </recommendedName>
</protein>
<sequence>MKTILNINSFLFGLVMLFIASSCSKENELSREYQDVKIVGVKVDNQLYTPTYSEDQTVVTLPAGRDLSNVKVELLVVNGSVTDFENNKEYDVRKPINVSLEGLNGKNANTTLKIVSAPLLSTFIIEGLNIPASDIHSSSNSLIVQVPQGTNLKNLKVTMEFLNGTLLDFVSGQAKDYTNPTSFQVKGVDEATVYPFEFIITTEIVGPATIKSLTINGVTTDSVQISTGNVVTPFVPSLVDFSKSNVTIEAGFGNKIEAGFTGTNLNLLSGANKVKITGSDGVEREFTIAVPKLSLKPLFTKAYSAFGFPDNDLVGVAFSGNNIVVSNYSATAPTVVGPNYYNFSGQHVGTLDKADIKAVHSFRKIASDSKGKLLLVDLGINDATHVVYKWDNLTSKPVPYFSYSKTSLGFSYVPRSSGISISGSLDGDATITIGMAQKTDLLVWTVKNGVLNPTPQKLTLPITNLGYYWAAEPLPNGQPGYVVAAVGNTFSGIISTNNLLAENFKLSGISTSDCKVIAYEGRTYLAYTAYVSGRGAVLRICDITSGEVAGFSTPILDDLIPSTNPNGNLTMDVDMTVYNGKLYAVFSCTNIGMRLYQLN</sequence>
<organism evidence="1 2">
    <name type="scientific">Sphingobacterium litopenaei</name>
    <dbReference type="NCBI Taxonomy" id="2763500"/>
    <lineage>
        <taxon>Bacteria</taxon>
        <taxon>Pseudomonadati</taxon>
        <taxon>Bacteroidota</taxon>
        <taxon>Sphingobacteriia</taxon>
        <taxon>Sphingobacteriales</taxon>
        <taxon>Sphingobacteriaceae</taxon>
        <taxon>Sphingobacterium</taxon>
    </lineage>
</organism>
<accession>A0ABR7YAC8</accession>
<comment type="caution">
    <text evidence="1">The sequence shown here is derived from an EMBL/GenBank/DDBJ whole genome shotgun (WGS) entry which is preliminary data.</text>
</comment>
<dbReference type="PROSITE" id="PS51257">
    <property type="entry name" value="PROKAR_LIPOPROTEIN"/>
    <property type="match status" value="1"/>
</dbReference>
<dbReference type="Gene3D" id="2.60.40.2340">
    <property type="match status" value="1"/>
</dbReference>
<evidence type="ECO:0000313" key="2">
    <source>
        <dbReference type="Proteomes" id="UP000651271"/>
    </source>
</evidence>
<proteinExistence type="predicted"/>
<evidence type="ECO:0000313" key="1">
    <source>
        <dbReference type="EMBL" id="MBD1428259.1"/>
    </source>
</evidence>
<dbReference type="Proteomes" id="UP000651271">
    <property type="component" value="Unassembled WGS sequence"/>
</dbReference>
<reference evidence="1 2" key="1">
    <citation type="submission" date="2020-08" db="EMBL/GenBank/DDBJ databases">
        <title>Sphingobacterium sp. DN04309 isolated from aquaculture water.</title>
        <authorList>
            <person name="Zhang M."/>
        </authorList>
    </citation>
    <scope>NUCLEOTIDE SEQUENCE [LARGE SCALE GENOMIC DNA]</scope>
    <source>
        <strain evidence="1 2">DN04309</strain>
    </source>
</reference>
<evidence type="ECO:0008006" key="3">
    <source>
        <dbReference type="Google" id="ProtNLM"/>
    </source>
</evidence>
<dbReference type="RefSeq" id="WP_190301240.1">
    <property type="nucleotide sequence ID" value="NZ_JACOIJ010000002.1"/>
</dbReference>
<name>A0ABR7YAC8_9SPHI</name>